<comment type="caution">
    <text evidence="2">The sequence shown here is derived from an EMBL/GenBank/DDBJ whole genome shotgun (WGS) entry which is preliminary data.</text>
</comment>
<name>A0A5J5IWV0_9MICO</name>
<dbReference type="PANTHER" id="PTHR18964:SF149">
    <property type="entry name" value="BIFUNCTIONAL UDP-N-ACETYLGLUCOSAMINE 2-EPIMERASE_N-ACETYLMANNOSAMINE KINASE"/>
    <property type="match status" value="1"/>
</dbReference>
<dbReference type="InterPro" id="IPR000600">
    <property type="entry name" value="ROK"/>
</dbReference>
<comment type="similarity">
    <text evidence="1">Belongs to the ROK (NagC/XylR) family.</text>
</comment>
<dbReference type="PANTHER" id="PTHR18964">
    <property type="entry name" value="ROK (REPRESSOR, ORF, KINASE) FAMILY"/>
    <property type="match status" value="1"/>
</dbReference>
<reference evidence="3" key="1">
    <citation type="submission" date="2019-09" db="EMBL/GenBank/DDBJ databases">
        <title>Mumia zhuanghuii sp. nov. isolated from the intestinal contents of plateau pika (Ochotona curzoniae) in the Qinghai-Tibet plateau of China.</title>
        <authorList>
            <person name="Tian Z."/>
        </authorList>
    </citation>
    <scope>NUCLEOTIDE SEQUENCE [LARGE SCALE GENOMIC DNA]</scope>
    <source>
        <strain evidence="3">JCM 30598</strain>
    </source>
</reference>
<dbReference type="OrthoDB" id="5174513at2"/>
<dbReference type="Pfam" id="PF00480">
    <property type="entry name" value="ROK"/>
    <property type="match status" value="1"/>
</dbReference>
<dbReference type="InterPro" id="IPR036388">
    <property type="entry name" value="WH-like_DNA-bd_sf"/>
</dbReference>
<keyword evidence="3" id="KW-1185">Reference proteome</keyword>
<gene>
    <name evidence="2" type="ORF">F6B43_17375</name>
</gene>
<proteinExistence type="inferred from homology"/>
<accession>A0A5J5IWV0</accession>
<dbReference type="InterPro" id="IPR043129">
    <property type="entry name" value="ATPase_NBD"/>
</dbReference>
<organism evidence="2 3">
    <name type="scientific">Microbacterium rhizomatis</name>
    <dbReference type="NCBI Taxonomy" id="1631477"/>
    <lineage>
        <taxon>Bacteria</taxon>
        <taxon>Bacillati</taxon>
        <taxon>Actinomycetota</taxon>
        <taxon>Actinomycetes</taxon>
        <taxon>Micrococcales</taxon>
        <taxon>Microbacteriaceae</taxon>
        <taxon>Microbacterium</taxon>
    </lineage>
</organism>
<dbReference type="Gene3D" id="3.30.420.40">
    <property type="match status" value="2"/>
</dbReference>
<protein>
    <submittedName>
        <fullName evidence="2">ROK family transcriptional regulator</fullName>
    </submittedName>
</protein>
<evidence type="ECO:0000313" key="2">
    <source>
        <dbReference type="EMBL" id="KAA9105546.1"/>
    </source>
</evidence>
<dbReference type="Proteomes" id="UP000325827">
    <property type="component" value="Unassembled WGS sequence"/>
</dbReference>
<dbReference type="EMBL" id="VYSA01000005">
    <property type="protein sequence ID" value="KAA9105546.1"/>
    <property type="molecule type" value="Genomic_DNA"/>
</dbReference>
<evidence type="ECO:0000313" key="3">
    <source>
        <dbReference type="Proteomes" id="UP000325827"/>
    </source>
</evidence>
<dbReference type="SUPFAM" id="SSF53067">
    <property type="entry name" value="Actin-like ATPase domain"/>
    <property type="match status" value="1"/>
</dbReference>
<sequence>MERCSIAGKLPGLWTRRCALRGGRETDVQEPTDRHDAQPLRRFGAVKGSNLDRLRAHNLSAILVRLHRDGPISRSTLAGVTGLNRSTVTILVNELIDLGLAVEPQRTVDDGTKKSVGRPSVDVAVSDRVFAIAVVPEVDAITVGVVGLGGKVRKVIHYETGSAQTMRETVSIVSVIIQGILSMLPEDTQVIGVGVAVPGLTNDEDGSVSLAPQLGWRAEPLAAELESATGLPVRVANDAHLGLLAETNFGGGSHVGSVIYLNGGANRIGGGIVSGGHAVKGSNGYAGELGHFRIRSGGSRDSAGLQGTLESEVNRDALVQSLGLDRRDFHRLDEVLAERRTALAQQEIDRQIEALGTALGTMVTIFNPDLIVLGGFLGSLLEAEPVRLRSVIARETLAPQYATVRITRPTLGSEILLIGAAELAFGPLLGDPGSIEWPEEERQGDSRQVNES</sequence>
<dbReference type="Gene3D" id="1.10.10.10">
    <property type="entry name" value="Winged helix-like DNA-binding domain superfamily/Winged helix DNA-binding domain"/>
    <property type="match status" value="1"/>
</dbReference>
<dbReference type="InterPro" id="IPR036390">
    <property type="entry name" value="WH_DNA-bd_sf"/>
</dbReference>
<evidence type="ECO:0000256" key="1">
    <source>
        <dbReference type="ARBA" id="ARBA00006479"/>
    </source>
</evidence>
<dbReference type="SUPFAM" id="SSF46785">
    <property type="entry name" value="Winged helix' DNA-binding domain"/>
    <property type="match status" value="1"/>
</dbReference>
<dbReference type="AlphaFoldDB" id="A0A5J5IWV0"/>